<dbReference type="STRING" id="1317122.ATO12_18470"/>
<name>A0A023BSN5_9FLAO</name>
<dbReference type="AlphaFoldDB" id="A0A023BSN5"/>
<gene>
    <name evidence="1" type="ORF">ATO12_18470</name>
</gene>
<reference evidence="1 2" key="1">
    <citation type="submission" date="2014-04" db="EMBL/GenBank/DDBJ databases">
        <title>Aquimarina sp. 22II-S11-z7 Genome Sequencing.</title>
        <authorList>
            <person name="Lai Q."/>
        </authorList>
    </citation>
    <scope>NUCLEOTIDE SEQUENCE [LARGE SCALE GENOMIC DNA]</scope>
    <source>
        <strain evidence="1 2">22II-S11-z7</strain>
    </source>
</reference>
<proteinExistence type="predicted"/>
<organism evidence="1 2">
    <name type="scientific">Aquimarina atlantica</name>
    <dbReference type="NCBI Taxonomy" id="1317122"/>
    <lineage>
        <taxon>Bacteria</taxon>
        <taxon>Pseudomonadati</taxon>
        <taxon>Bacteroidota</taxon>
        <taxon>Flavobacteriia</taxon>
        <taxon>Flavobacteriales</taxon>
        <taxon>Flavobacteriaceae</taxon>
        <taxon>Aquimarina</taxon>
    </lineage>
</organism>
<comment type="caution">
    <text evidence="1">The sequence shown here is derived from an EMBL/GenBank/DDBJ whole genome shotgun (WGS) entry which is preliminary data.</text>
</comment>
<protein>
    <recommendedName>
        <fullName evidence="3">DUF3575 domain-containing protein</fullName>
    </recommendedName>
</protein>
<evidence type="ECO:0008006" key="3">
    <source>
        <dbReference type="Google" id="ProtNLM"/>
    </source>
</evidence>
<accession>A0A023BSN5</accession>
<evidence type="ECO:0000313" key="2">
    <source>
        <dbReference type="Proteomes" id="UP000023541"/>
    </source>
</evidence>
<dbReference type="Proteomes" id="UP000023541">
    <property type="component" value="Unassembled WGS sequence"/>
</dbReference>
<keyword evidence="2" id="KW-1185">Reference proteome</keyword>
<dbReference type="eggNOG" id="ENOG5031M5W">
    <property type="taxonomic scope" value="Bacteria"/>
</dbReference>
<evidence type="ECO:0000313" key="1">
    <source>
        <dbReference type="EMBL" id="EZH73002.1"/>
    </source>
</evidence>
<dbReference type="EMBL" id="AQRA01000006">
    <property type="protein sequence ID" value="EZH73002.1"/>
    <property type="molecule type" value="Genomic_DNA"/>
</dbReference>
<sequence>MCVFNSNAQTSTNHTQGTQNMFTANIIMPGLRYEVGLTSKTSLVVGVGTGFAWVYSDLYGSEYGIFSNFEGTYRYYYNFKRRKQKGKRIANNSGNYLALSSYLSIGDPLIGDLETRSDYNGVVGPVWGIQRTYESKLNWNLELGVGYGFNDKETYISPIASFSIGWTFGKDIN</sequence>